<sequence>MRCHRRQSWLSLISLSLLTSFVLAAFEFTPDSYGWKRPRERNADSYGDLVDSPREHFPPFRQPHRHQRMLENQDRSERRKRFRSNRWSGSPGLRNHWGSPLDRPDLENYLSEESSEDITKLGRQAFLGNDLDGQRVGGQMNWDAPFMAKSTPLVTINNEVLNAKKDDSLRQTHLPAPASTPGVNHLDPDTSKNPSPIEELLQPGGRLRSFKDIKRELPTQDSESPEFGKLLLSKDELTMNHGVRRYFQNFGLLLTHVNSPKIFSDIKSLALMESESVKFPLATVNVQRLGEQNRWPPATREHRSPLTQVNHESQIGSAPIGIGLGSKSPVSGDKAPPLSAKGLILDQNKNDFSPNLERFRGSLDVIREPVPESRGNLLRQEGFGKPKLNGGHRVNDDSIVRFQSDALEGKVPGEHLRPRGHPAESLVGPGDRKSVTNPTQQNGNPKPWVNFRLYLDDDGKVKLEMSPSGGIIGNPQPAEREPLIFARGNTDNGNIGELHQDAAENHGFGTNIFDHNQPNSHGNAPFPPQPPDNGKMAVLDRRPDSSVNSRKMSHLIGDSAQFGFPHHRPPRTMPFPEIPSGWGQPRLLSGKDMQSSKRVKEKTKILESAAVPLIFNVDNPLTSGCKPLFCPKTCPEDLRKLSRTTGCPTCDCCKPLKCNLKCRLGFEADDEGCPICNCI</sequence>
<feature type="chain" id="PRO_5034461032" description="Antistasin-like domain-containing protein" evidence="4">
    <location>
        <begin position="25"/>
        <end position="679"/>
    </location>
</feature>
<reference evidence="6" key="1">
    <citation type="submission" date="2019-05" db="EMBL/GenBank/DDBJ databases">
        <title>Annotation for the trematode Fasciolopsis buski.</title>
        <authorList>
            <person name="Choi Y.-J."/>
        </authorList>
    </citation>
    <scope>NUCLEOTIDE SEQUENCE</scope>
    <source>
        <strain evidence="6">HT</strain>
        <tissue evidence="6">Whole worm</tissue>
    </source>
</reference>
<keyword evidence="2" id="KW-0722">Serine protease inhibitor</keyword>
<evidence type="ECO:0000313" key="7">
    <source>
        <dbReference type="Proteomes" id="UP000728185"/>
    </source>
</evidence>
<evidence type="ECO:0000256" key="1">
    <source>
        <dbReference type="ARBA" id="ARBA00022690"/>
    </source>
</evidence>
<feature type="region of interest" description="Disordered" evidence="3">
    <location>
        <begin position="44"/>
        <end position="101"/>
    </location>
</feature>
<feature type="region of interest" description="Disordered" evidence="3">
    <location>
        <begin position="169"/>
        <end position="201"/>
    </location>
</feature>
<dbReference type="GO" id="GO:0004867">
    <property type="term" value="F:serine-type endopeptidase inhibitor activity"/>
    <property type="evidence" value="ECO:0007669"/>
    <property type="project" value="UniProtKB-KW"/>
</dbReference>
<accession>A0A8E0VKA2</accession>
<organism evidence="6 7">
    <name type="scientific">Fasciolopsis buskii</name>
    <dbReference type="NCBI Taxonomy" id="27845"/>
    <lineage>
        <taxon>Eukaryota</taxon>
        <taxon>Metazoa</taxon>
        <taxon>Spiralia</taxon>
        <taxon>Lophotrochozoa</taxon>
        <taxon>Platyhelminthes</taxon>
        <taxon>Trematoda</taxon>
        <taxon>Digenea</taxon>
        <taxon>Plagiorchiida</taxon>
        <taxon>Echinostomata</taxon>
        <taxon>Echinostomatoidea</taxon>
        <taxon>Fasciolidae</taxon>
        <taxon>Fasciolopsis</taxon>
    </lineage>
</organism>
<dbReference type="PROSITE" id="PS51252">
    <property type="entry name" value="ANTISTASIN"/>
    <property type="match status" value="1"/>
</dbReference>
<feature type="region of interest" description="Disordered" evidence="3">
    <location>
        <begin position="376"/>
        <end position="395"/>
    </location>
</feature>
<evidence type="ECO:0000256" key="4">
    <source>
        <dbReference type="SAM" id="SignalP"/>
    </source>
</evidence>
<evidence type="ECO:0000259" key="5">
    <source>
        <dbReference type="PROSITE" id="PS51252"/>
    </source>
</evidence>
<proteinExistence type="predicted"/>
<dbReference type="Gene3D" id="2.10.22.10">
    <property type="entry name" value="Antistasin, domain 1"/>
    <property type="match status" value="1"/>
</dbReference>
<feature type="signal peptide" evidence="4">
    <location>
        <begin position="1"/>
        <end position="24"/>
    </location>
</feature>
<name>A0A8E0VKA2_9TREM</name>
<feature type="compositionally biased region" description="Polar residues" evidence="3">
    <location>
        <begin position="435"/>
        <end position="444"/>
    </location>
</feature>
<keyword evidence="7" id="KW-1185">Reference proteome</keyword>
<feature type="domain" description="Antistasin-like" evidence="5">
    <location>
        <begin position="653"/>
        <end position="678"/>
    </location>
</feature>
<evidence type="ECO:0000256" key="2">
    <source>
        <dbReference type="ARBA" id="ARBA00022900"/>
    </source>
</evidence>
<dbReference type="EMBL" id="LUCM01004567">
    <property type="protein sequence ID" value="KAA0194166.1"/>
    <property type="molecule type" value="Genomic_DNA"/>
</dbReference>
<feature type="region of interest" description="Disordered" evidence="3">
    <location>
        <begin position="410"/>
        <end position="449"/>
    </location>
</feature>
<protein>
    <recommendedName>
        <fullName evidence="5">Antistasin-like domain-containing protein</fullName>
    </recommendedName>
</protein>
<dbReference type="OrthoDB" id="5976811at2759"/>
<keyword evidence="4" id="KW-0732">Signal</keyword>
<gene>
    <name evidence="6" type="ORF">FBUS_01640</name>
</gene>
<feature type="region of interest" description="Disordered" evidence="3">
    <location>
        <begin position="514"/>
        <end position="550"/>
    </location>
</feature>
<dbReference type="Proteomes" id="UP000728185">
    <property type="component" value="Unassembled WGS sequence"/>
</dbReference>
<keyword evidence="1" id="KW-0646">Protease inhibitor</keyword>
<comment type="caution">
    <text evidence="6">The sequence shown here is derived from an EMBL/GenBank/DDBJ whole genome shotgun (WGS) entry which is preliminary data.</text>
</comment>
<dbReference type="Pfam" id="PF02822">
    <property type="entry name" value="Antistasin"/>
    <property type="match status" value="1"/>
</dbReference>
<evidence type="ECO:0000256" key="3">
    <source>
        <dbReference type="SAM" id="MobiDB-lite"/>
    </source>
</evidence>
<dbReference type="InterPro" id="IPR004094">
    <property type="entry name" value="Antistasin-like"/>
</dbReference>
<feature type="compositionally biased region" description="Basic and acidic residues" evidence="3">
    <location>
        <begin position="68"/>
        <end position="77"/>
    </location>
</feature>
<dbReference type="AlphaFoldDB" id="A0A8E0VKA2"/>
<evidence type="ECO:0000313" key="6">
    <source>
        <dbReference type="EMBL" id="KAA0194166.1"/>
    </source>
</evidence>